<keyword evidence="8" id="KW-0812">Transmembrane</keyword>
<keyword evidence="6" id="KW-0067">ATP-binding</keyword>
<evidence type="ECO:0000256" key="8">
    <source>
        <dbReference type="SAM" id="Phobius"/>
    </source>
</evidence>
<evidence type="ECO:0000256" key="2">
    <source>
        <dbReference type="ARBA" id="ARBA00016942"/>
    </source>
</evidence>
<dbReference type="SMART" id="SM00382">
    <property type="entry name" value="AAA"/>
    <property type="match status" value="1"/>
</dbReference>
<keyword evidence="8" id="KW-1133">Transmembrane helix</keyword>
<dbReference type="Gene3D" id="3.40.50.300">
    <property type="entry name" value="P-loop containing nucleotide triphosphate hydrolases"/>
    <property type="match status" value="1"/>
</dbReference>
<dbReference type="AlphaFoldDB" id="A0A7R8X676"/>
<evidence type="ECO:0000256" key="6">
    <source>
        <dbReference type="ARBA" id="ARBA00022840"/>
    </source>
</evidence>
<evidence type="ECO:0000256" key="3">
    <source>
        <dbReference type="ARBA" id="ARBA00022741"/>
    </source>
</evidence>
<keyword evidence="5" id="KW-0378">Hydrolase</keyword>
<feature type="transmembrane region" description="Helical" evidence="8">
    <location>
        <begin position="65"/>
        <end position="82"/>
    </location>
</feature>
<evidence type="ECO:0000256" key="1">
    <source>
        <dbReference type="ARBA" id="ARBA00004434"/>
    </source>
</evidence>
<dbReference type="InterPro" id="IPR026508">
    <property type="entry name" value="TMEM164"/>
</dbReference>
<evidence type="ECO:0000256" key="5">
    <source>
        <dbReference type="ARBA" id="ARBA00022801"/>
    </source>
</evidence>
<feature type="transmembrane region" description="Helical" evidence="8">
    <location>
        <begin position="147"/>
        <end position="163"/>
    </location>
</feature>
<dbReference type="OrthoDB" id="10251412at2759"/>
<accession>A0A7R8X676</accession>
<dbReference type="InterPro" id="IPR003593">
    <property type="entry name" value="AAA+_ATPase"/>
</dbReference>
<dbReference type="InterPro" id="IPR003959">
    <property type="entry name" value="ATPase_AAA_core"/>
</dbReference>
<dbReference type="Pfam" id="PF00004">
    <property type="entry name" value="AAA"/>
    <property type="match status" value="1"/>
</dbReference>
<feature type="domain" description="AAA+ ATPase" evidence="9">
    <location>
        <begin position="656"/>
        <end position="791"/>
    </location>
</feature>
<dbReference type="GO" id="GO:0016887">
    <property type="term" value="F:ATP hydrolysis activity"/>
    <property type="evidence" value="ECO:0007669"/>
    <property type="project" value="InterPro"/>
</dbReference>
<dbReference type="EMBL" id="CAJPEV010000173">
    <property type="protein sequence ID" value="CAG0881806.1"/>
    <property type="molecule type" value="Genomic_DNA"/>
</dbReference>
<evidence type="ECO:0000259" key="9">
    <source>
        <dbReference type="SMART" id="SM00382"/>
    </source>
</evidence>
<dbReference type="SUPFAM" id="SSF52540">
    <property type="entry name" value="P-loop containing nucleoside triphosphate hydrolases"/>
    <property type="match status" value="1"/>
</dbReference>
<dbReference type="PANTHER" id="PTHR20948">
    <property type="entry name" value="TRANSMEMBRANE PROTEIN 164"/>
    <property type="match status" value="1"/>
</dbReference>
<dbReference type="SMART" id="SM01024">
    <property type="entry name" value="BCS1_N"/>
    <property type="match status" value="1"/>
</dbReference>
<feature type="domain" description="BCS1 N-terminal" evidence="10">
    <location>
        <begin position="456"/>
        <end position="625"/>
    </location>
</feature>
<keyword evidence="3" id="KW-0547">Nucleotide-binding</keyword>
<dbReference type="EMBL" id="LR899690">
    <property type="protein sequence ID" value="CAD7241758.1"/>
    <property type="molecule type" value="Genomic_DNA"/>
</dbReference>
<comment type="subcellular location">
    <subcellularLocation>
        <location evidence="1">Mitochondrion inner membrane</location>
        <topology evidence="1">Single-pass membrane protein</topology>
    </subcellularLocation>
</comment>
<dbReference type="Pfam" id="PF25426">
    <property type="entry name" value="AAA_lid_BCS1"/>
    <property type="match status" value="1"/>
</dbReference>
<evidence type="ECO:0000313" key="12">
    <source>
        <dbReference type="Proteomes" id="UP000677054"/>
    </source>
</evidence>
<evidence type="ECO:0000259" key="10">
    <source>
        <dbReference type="SMART" id="SM01024"/>
    </source>
</evidence>
<dbReference type="PANTHER" id="PTHR20948:SF2">
    <property type="entry name" value="TRANSMEMBRANE PROTEIN 164"/>
    <property type="match status" value="1"/>
</dbReference>
<keyword evidence="8" id="KW-0472">Membrane</keyword>
<organism evidence="11">
    <name type="scientific">Darwinula stevensoni</name>
    <dbReference type="NCBI Taxonomy" id="69355"/>
    <lineage>
        <taxon>Eukaryota</taxon>
        <taxon>Metazoa</taxon>
        <taxon>Ecdysozoa</taxon>
        <taxon>Arthropoda</taxon>
        <taxon>Crustacea</taxon>
        <taxon>Oligostraca</taxon>
        <taxon>Ostracoda</taxon>
        <taxon>Podocopa</taxon>
        <taxon>Podocopida</taxon>
        <taxon>Darwinulocopina</taxon>
        <taxon>Darwinuloidea</taxon>
        <taxon>Darwinulidae</taxon>
        <taxon>Darwinula</taxon>
    </lineage>
</organism>
<dbReference type="InterPro" id="IPR027417">
    <property type="entry name" value="P-loop_NTPase"/>
</dbReference>
<dbReference type="InterPro" id="IPR014851">
    <property type="entry name" value="BCS1_N"/>
</dbReference>
<keyword evidence="12" id="KW-1185">Reference proteome</keyword>
<feature type="transmembrane region" description="Helical" evidence="8">
    <location>
        <begin position="26"/>
        <end position="44"/>
    </location>
</feature>
<dbReference type="GO" id="GO:0005524">
    <property type="term" value="F:ATP binding"/>
    <property type="evidence" value="ECO:0007669"/>
    <property type="project" value="UniProtKB-KW"/>
</dbReference>
<gene>
    <name evidence="11" type="ORF">DSTB1V02_LOCUS1738</name>
</gene>
<evidence type="ECO:0000256" key="4">
    <source>
        <dbReference type="ARBA" id="ARBA00022792"/>
    </source>
</evidence>
<dbReference type="GO" id="GO:0005743">
    <property type="term" value="C:mitochondrial inner membrane"/>
    <property type="evidence" value="ECO:0007669"/>
    <property type="project" value="UniProtKB-SubCell"/>
</dbReference>
<proteinExistence type="predicted"/>
<dbReference type="CDD" id="cd19510">
    <property type="entry name" value="RecA-like_BCS1"/>
    <property type="match status" value="1"/>
</dbReference>
<evidence type="ECO:0000313" key="11">
    <source>
        <dbReference type="EMBL" id="CAD7241758.1"/>
    </source>
</evidence>
<keyword evidence="4" id="KW-0999">Mitochondrion inner membrane</keyword>
<feature type="transmembrane region" description="Helical" evidence="8">
    <location>
        <begin position="175"/>
        <end position="195"/>
    </location>
</feature>
<evidence type="ECO:0000256" key="7">
    <source>
        <dbReference type="ARBA" id="ARBA00032816"/>
    </source>
</evidence>
<name>A0A7R8X676_9CRUS</name>
<dbReference type="Proteomes" id="UP000677054">
    <property type="component" value="Unassembled WGS sequence"/>
</dbReference>
<dbReference type="Pfam" id="PF08740">
    <property type="entry name" value="BCS1_N"/>
    <property type="match status" value="1"/>
</dbReference>
<dbReference type="InterPro" id="IPR057495">
    <property type="entry name" value="AAA_lid_BCS1"/>
</dbReference>
<sequence length="857" mass="97731">MLGVDPKVPGNGGPECAAYLSLTQRLMETVIFTLVGIGYMWWSYNHIRLPHKYAYIRKDRGGKRALLVIMSLVWGIEIGFKFSSRTLIYLLNPCHVTTAIQIYLLAAPPSRFVTAMFRIHMNLLPGASLAILFPVTNSRLLPFETEIYWIQHFLMLVVPYYLLRLGGVYTVAHPLDMSWPVFGLGICTFYHWLLLQPVGLVNLNNMLCPAISDPFRGPYYRMAAMCHQSLFIPLFNRSYCLLSKFFLTSCSLTKVKETLSQDLSLSERPVGLQSQSLAEWYLLSGLLDECKQMSQVNLNNMLCPAISDPFRGPYYRMAAMCHQSLFIPLFNRSYCLLSKFFLTSCSLTKVKETLSQDLSLSEAGQPEVSVRDRLTMDDILAEQEEMQPTIHEMQPTIHEMQPTIHVKDEPMKVAAANGHKYEDFANTPHKKLLMPLPEFLSSLSDNPYFGAGFGLFGLGASAALLRKVAQFGMIAFRRHYMMTLEVPCRDKSYQWLLQWITVRGAQKTQHLSVETSFQQMETGKVQTRYDFIPGVGTHFFRFRDTWIRVERTREQHTLDLHMGTPWESVTLTALGRNKNLYFQILEEARAEALREREGKTLMFTAAGSEWRQFGHPRKRRPLASVVLDRGITTRIFQDVLEFLDNPSWYTTRGIPYRRGYLLFGPPGCGKSSFITALAGELEYGICVLNLSERGLTDDRLNHLLNVAPQQTILLLEDVDAAFISRHESPNSEASRKSPLCLSLSLRELNPNSTMKRSVHLTRDIICSPHRLDPALIRPGRVDVKEYIGPCSRYQMEEMFRRFYPEVSAASAEEFAAALESLSAERGPLSPASLQGYLMFYKNAPSDAHRDIERIWTL</sequence>
<dbReference type="Pfam" id="PF14808">
    <property type="entry name" value="TMEM164"/>
    <property type="match status" value="1"/>
</dbReference>
<keyword evidence="4" id="KW-0496">Mitochondrion</keyword>
<protein>
    <recommendedName>
        <fullName evidence="2">Mitochondrial chaperone BCS1</fullName>
    </recommendedName>
    <alternativeName>
        <fullName evidence="7">BCS1-like protein</fullName>
    </alternativeName>
</protein>
<reference evidence="11" key="1">
    <citation type="submission" date="2020-11" db="EMBL/GenBank/DDBJ databases">
        <authorList>
            <person name="Tran Van P."/>
        </authorList>
    </citation>
    <scope>NUCLEOTIDE SEQUENCE</scope>
</reference>